<gene>
    <name evidence="6" type="ORF">GCM10009769_24120</name>
    <name evidence="7" type="ORF">JOE58_003194</name>
</gene>
<keyword evidence="1" id="KW-0805">Transcription regulation</keyword>
<dbReference type="PROSITE" id="PS01117">
    <property type="entry name" value="HTH_MARR_1"/>
    <property type="match status" value="1"/>
</dbReference>
<dbReference type="SMART" id="SM00347">
    <property type="entry name" value="HTH_MARR"/>
    <property type="match status" value="1"/>
</dbReference>
<evidence type="ECO:0000256" key="1">
    <source>
        <dbReference type="ARBA" id="ARBA00023015"/>
    </source>
</evidence>
<feature type="region of interest" description="Disordered" evidence="4">
    <location>
        <begin position="1"/>
        <end position="25"/>
    </location>
</feature>
<evidence type="ECO:0000313" key="9">
    <source>
        <dbReference type="Proteomes" id="UP000746584"/>
    </source>
</evidence>
<dbReference type="EMBL" id="BMOI01000010">
    <property type="protein sequence ID" value="GGL05167.1"/>
    <property type="molecule type" value="Genomic_DNA"/>
</dbReference>
<keyword evidence="9" id="KW-1185">Reference proteome</keyword>
<keyword evidence="2 7" id="KW-0238">DNA-binding</keyword>
<dbReference type="Proteomes" id="UP000648535">
    <property type="component" value="Unassembled WGS sequence"/>
</dbReference>
<dbReference type="PANTHER" id="PTHR33164:SF43">
    <property type="entry name" value="HTH-TYPE TRANSCRIPTIONAL REPRESSOR YETL"/>
    <property type="match status" value="1"/>
</dbReference>
<comment type="caution">
    <text evidence="6">The sequence shown here is derived from an EMBL/GenBank/DDBJ whole genome shotgun (WGS) entry which is preliminary data.</text>
</comment>
<dbReference type="GO" id="GO:0006950">
    <property type="term" value="P:response to stress"/>
    <property type="evidence" value="ECO:0007669"/>
    <property type="project" value="TreeGrafter"/>
</dbReference>
<feature type="domain" description="HTH marR-type" evidence="5">
    <location>
        <begin position="34"/>
        <end position="165"/>
    </location>
</feature>
<proteinExistence type="predicted"/>
<dbReference type="InterPro" id="IPR023187">
    <property type="entry name" value="Tscrpt_reg_MarR-type_CS"/>
</dbReference>
<dbReference type="Gene3D" id="1.10.10.10">
    <property type="entry name" value="Winged helix-like DNA-binding domain superfamily/Winged helix DNA-binding domain"/>
    <property type="match status" value="1"/>
</dbReference>
<reference evidence="6" key="2">
    <citation type="submission" date="2020-09" db="EMBL/GenBank/DDBJ databases">
        <authorList>
            <person name="Sun Q."/>
            <person name="Ohkuma M."/>
        </authorList>
    </citation>
    <scope>NUCLEOTIDE SEQUENCE</scope>
    <source>
        <strain evidence="6">JCM 1480</strain>
    </source>
</reference>
<evidence type="ECO:0000256" key="3">
    <source>
        <dbReference type="ARBA" id="ARBA00023163"/>
    </source>
</evidence>
<keyword evidence="3" id="KW-0804">Transcription</keyword>
<dbReference type="GO" id="GO:0003700">
    <property type="term" value="F:DNA-binding transcription factor activity"/>
    <property type="evidence" value="ECO:0007669"/>
    <property type="project" value="InterPro"/>
</dbReference>
<dbReference type="EMBL" id="JAFBCG010000001">
    <property type="protein sequence ID" value="MBM7803943.1"/>
    <property type="molecule type" value="Genomic_DNA"/>
</dbReference>
<dbReference type="InterPro" id="IPR039422">
    <property type="entry name" value="MarR/SlyA-like"/>
</dbReference>
<dbReference type="SUPFAM" id="SSF46785">
    <property type="entry name" value="Winged helix' DNA-binding domain"/>
    <property type="match status" value="1"/>
</dbReference>
<reference evidence="7 9" key="3">
    <citation type="submission" date="2021-01" db="EMBL/GenBank/DDBJ databases">
        <title>Sequencing the genomes of 1000 actinobacteria strains.</title>
        <authorList>
            <person name="Klenk H.-P."/>
        </authorList>
    </citation>
    <scope>NUCLEOTIDE SEQUENCE [LARGE SCALE GENOMIC DNA]</scope>
    <source>
        <strain evidence="7 9">DSM 20542</strain>
    </source>
</reference>
<evidence type="ECO:0000313" key="8">
    <source>
        <dbReference type="Proteomes" id="UP000648535"/>
    </source>
</evidence>
<dbReference type="RefSeq" id="WP_175327387.1">
    <property type="nucleotide sequence ID" value="NZ_BMOI01000010.1"/>
</dbReference>
<dbReference type="Pfam" id="PF12802">
    <property type="entry name" value="MarR_2"/>
    <property type="match status" value="1"/>
</dbReference>
<dbReference type="InterPro" id="IPR036388">
    <property type="entry name" value="WH-like_DNA-bd_sf"/>
</dbReference>
<reference evidence="6" key="1">
    <citation type="journal article" date="2014" name="Int. J. Syst. Evol. Microbiol.">
        <title>Complete genome sequence of Corynebacterium casei LMG S-19264T (=DSM 44701T), isolated from a smear-ripened cheese.</title>
        <authorList>
            <consortium name="US DOE Joint Genome Institute (JGI-PGF)"/>
            <person name="Walter F."/>
            <person name="Albersmeier A."/>
            <person name="Kalinowski J."/>
            <person name="Ruckert C."/>
        </authorList>
    </citation>
    <scope>NUCLEOTIDE SEQUENCE</scope>
    <source>
        <strain evidence="6">JCM 1480</strain>
    </source>
</reference>
<dbReference type="InterPro" id="IPR000835">
    <property type="entry name" value="HTH_MarR-typ"/>
</dbReference>
<dbReference type="Proteomes" id="UP000746584">
    <property type="component" value="Unassembled WGS sequence"/>
</dbReference>
<dbReference type="PROSITE" id="PS50995">
    <property type="entry name" value="HTH_MARR_2"/>
    <property type="match status" value="1"/>
</dbReference>
<name>A0A8H9GB23_9MICO</name>
<dbReference type="AlphaFoldDB" id="A0A8H9GB23"/>
<evidence type="ECO:0000313" key="6">
    <source>
        <dbReference type="EMBL" id="GGL05167.1"/>
    </source>
</evidence>
<dbReference type="GO" id="GO:0003677">
    <property type="term" value="F:DNA binding"/>
    <property type="evidence" value="ECO:0007669"/>
    <property type="project" value="UniProtKB-KW"/>
</dbReference>
<evidence type="ECO:0000256" key="4">
    <source>
        <dbReference type="SAM" id="MobiDB-lite"/>
    </source>
</evidence>
<sequence>MSDTTPVLPGRRATELPPAPASPDVLVPASDAELDRLVDAFRRFQARHTQALDRASAARDLGPTDARLVFHLAAADGEGMTPKDARAFLQLSTGAMTSLIDRLEQRGHLERRPNPNDRRSILLHLTPSGAGIAEELSAPWRTAFADAVAPAARTALAEVFEQVGDALAHRA</sequence>
<dbReference type="PANTHER" id="PTHR33164">
    <property type="entry name" value="TRANSCRIPTIONAL REGULATOR, MARR FAMILY"/>
    <property type="match status" value="1"/>
</dbReference>
<protein>
    <submittedName>
        <fullName evidence="7">DNA-binding MarR family transcriptional regulator</fullName>
    </submittedName>
</protein>
<organism evidence="6 8">
    <name type="scientific">Curtobacterium luteum</name>
    <dbReference type="NCBI Taxonomy" id="33881"/>
    <lineage>
        <taxon>Bacteria</taxon>
        <taxon>Bacillati</taxon>
        <taxon>Actinomycetota</taxon>
        <taxon>Actinomycetes</taxon>
        <taxon>Micrococcales</taxon>
        <taxon>Microbacteriaceae</taxon>
        <taxon>Curtobacterium</taxon>
    </lineage>
</organism>
<evidence type="ECO:0000259" key="5">
    <source>
        <dbReference type="PROSITE" id="PS50995"/>
    </source>
</evidence>
<evidence type="ECO:0000313" key="7">
    <source>
        <dbReference type="EMBL" id="MBM7803943.1"/>
    </source>
</evidence>
<dbReference type="InterPro" id="IPR036390">
    <property type="entry name" value="WH_DNA-bd_sf"/>
</dbReference>
<dbReference type="PRINTS" id="PR00598">
    <property type="entry name" value="HTHMARR"/>
</dbReference>
<evidence type="ECO:0000256" key="2">
    <source>
        <dbReference type="ARBA" id="ARBA00023125"/>
    </source>
</evidence>
<accession>A0A8H9GB23</accession>